<dbReference type="AlphaFoldDB" id="A0A7Z7LG74"/>
<evidence type="ECO:0000313" key="3">
    <source>
        <dbReference type="Proteomes" id="UP000250796"/>
    </source>
</evidence>
<dbReference type="PANTHER" id="PTHR43734:SF1">
    <property type="entry name" value="PHYTOENE DESATURASE"/>
    <property type="match status" value="1"/>
</dbReference>
<dbReference type="Proteomes" id="UP000250796">
    <property type="component" value="Chromosome MESINF"/>
</dbReference>
<accession>A0A7Z7LG74</accession>
<dbReference type="EMBL" id="LS974202">
    <property type="protein sequence ID" value="SSC13499.1"/>
    <property type="molecule type" value="Genomic_DNA"/>
</dbReference>
<dbReference type="PROSITE" id="PS51257">
    <property type="entry name" value="PROKAR_LIPOPROTEIN"/>
    <property type="match status" value="1"/>
</dbReference>
<evidence type="ECO:0000256" key="1">
    <source>
        <dbReference type="SAM" id="SignalP"/>
    </source>
</evidence>
<sequence length="483" mass="54231">MKKIAIIGAGIAGLSAGCYAQMDGFETEIFELHNNPGGLCTSWKRKDYTIDGCIHHLPGASPSSKLHTMWKELGAIEDGRILFDSILRRTIDSGGNELNFYTDLVRLKEHLMEISPADKAVIDQYLTAARKFTKFELLAMVAGKGKERFSMIPHLPKIMKWGPISLEQFASRFKNSFLQKAFPTAQYDFQGIPMMIHLSFLAGCSIRSMGWPVGGSLAFSKRIAKRYEELGGKIHYRSKVKGIVVKNDRAVGLILEDGTKADADIVVSAADGYSTIYEMLNGKYRDDLIDEYYANPPDEQEMNAYVSLGVDLPLIDLPHGVTWLMDKKLELSDRNYQKMDLEVFNSKTEMVPEGKSVVRIPFTASYSYWKKLSNDRELYVDQKGEIAEKVIERLDGLISGIKEKVEVVDVSTPITTERFTGNFHGMQVWTPRSKPGRIMSKGLSKTLPELRDFYMVGQWAQGLIGIATAAVQGKKLVQKLKKR</sequence>
<keyword evidence="3" id="KW-1185">Reference proteome</keyword>
<evidence type="ECO:0000313" key="2">
    <source>
        <dbReference type="EMBL" id="SSC13499.1"/>
    </source>
</evidence>
<dbReference type="Gene3D" id="3.50.50.60">
    <property type="entry name" value="FAD/NAD(P)-binding domain"/>
    <property type="match status" value="2"/>
</dbReference>
<dbReference type="PANTHER" id="PTHR43734">
    <property type="entry name" value="PHYTOENE DESATURASE"/>
    <property type="match status" value="1"/>
</dbReference>
<protein>
    <submittedName>
        <fullName evidence="2">Putative Fad dependent oxidoreductase</fullName>
    </submittedName>
</protein>
<dbReference type="SUPFAM" id="SSF51905">
    <property type="entry name" value="FAD/NAD(P)-binding domain"/>
    <property type="match status" value="1"/>
</dbReference>
<keyword evidence="1" id="KW-0732">Signal</keyword>
<feature type="signal peptide" evidence="1">
    <location>
        <begin position="1"/>
        <end position="20"/>
    </location>
</feature>
<dbReference type="Pfam" id="PF13450">
    <property type="entry name" value="NAD_binding_8"/>
    <property type="match status" value="1"/>
</dbReference>
<organism evidence="2 3">
    <name type="scientific">Mesotoga infera</name>
    <dbReference type="NCBI Taxonomy" id="1236046"/>
    <lineage>
        <taxon>Bacteria</taxon>
        <taxon>Thermotogati</taxon>
        <taxon>Thermotogota</taxon>
        <taxon>Thermotogae</taxon>
        <taxon>Kosmotogales</taxon>
        <taxon>Kosmotogaceae</taxon>
        <taxon>Mesotoga</taxon>
    </lineage>
</organism>
<gene>
    <name evidence="2" type="ORF">MESINF_2059</name>
</gene>
<name>A0A7Z7LG74_9BACT</name>
<feature type="chain" id="PRO_5030597135" evidence="1">
    <location>
        <begin position="21"/>
        <end position="483"/>
    </location>
</feature>
<dbReference type="InterPro" id="IPR036188">
    <property type="entry name" value="FAD/NAD-bd_sf"/>
</dbReference>
<proteinExistence type="predicted"/>
<dbReference type="KEGG" id="minf:MESINF_2059"/>
<reference evidence="2 3" key="1">
    <citation type="submission" date="2017-01" db="EMBL/GenBank/DDBJ databases">
        <authorList>
            <person name="Erauso G."/>
        </authorList>
    </citation>
    <scope>NUCLEOTIDE SEQUENCE [LARGE SCALE GENOMIC DNA]</scope>
    <source>
        <strain evidence="2">MESINF1</strain>
    </source>
</reference>
<dbReference type="RefSeq" id="WP_169699646.1">
    <property type="nucleotide sequence ID" value="NZ_LS974202.1"/>
</dbReference>